<accession>M7YH70</accession>
<name>M7YH70_TRIUA</name>
<dbReference type="GO" id="GO:0030870">
    <property type="term" value="C:Mre11 complex"/>
    <property type="evidence" value="ECO:0007669"/>
    <property type="project" value="TreeGrafter"/>
</dbReference>
<dbReference type="PANTHER" id="PTHR10139">
    <property type="entry name" value="DOUBLE-STRAND BREAK REPAIR PROTEIN MRE11"/>
    <property type="match status" value="1"/>
</dbReference>
<dbReference type="GO" id="GO:0000014">
    <property type="term" value="F:single-stranded DNA endodeoxyribonuclease activity"/>
    <property type="evidence" value="ECO:0007669"/>
    <property type="project" value="TreeGrafter"/>
</dbReference>
<evidence type="ECO:0000259" key="1">
    <source>
        <dbReference type="Pfam" id="PF04152"/>
    </source>
</evidence>
<gene>
    <name evidence="2" type="ORF">TRIUR3_02907</name>
</gene>
<dbReference type="GO" id="GO:0035861">
    <property type="term" value="C:site of double-strand break"/>
    <property type="evidence" value="ECO:0007669"/>
    <property type="project" value="TreeGrafter"/>
</dbReference>
<dbReference type="EMBL" id="KD239858">
    <property type="protein sequence ID" value="EMS49753.1"/>
    <property type="molecule type" value="Genomic_DNA"/>
</dbReference>
<dbReference type="GO" id="GO:0006303">
    <property type="term" value="P:double-strand break repair via nonhomologous end joining"/>
    <property type="evidence" value="ECO:0007669"/>
    <property type="project" value="TreeGrafter"/>
</dbReference>
<dbReference type="Pfam" id="PF04152">
    <property type="entry name" value="Mre11_DNA_bind"/>
    <property type="match status" value="1"/>
</dbReference>
<feature type="domain" description="Mre11 DNA-binding" evidence="1">
    <location>
        <begin position="8"/>
        <end position="48"/>
    </location>
</feature>
<sequence>MVANLIEKNDTTAGSGSEPKLSLVRIKVDYSVFLTIHPQRFGQKYVEKTMLEVPENSTQMSLINTLSKLWFRKNMQVLPLDNLDTAIHVFVNKADNMAFHSCLQKNTEEAIVEILTLKNEANGEQGCSFYQRTRPCRGSGVVRMMVVRLKYGR</sequence>
<evidence type="ECO:0000313" key="2">
    <source>
        <dbReference type="EMBL" id="EMS49753.1"/>
    </source>
</evidence>
<dbReference type="STRING" id="4572.M7YH70"/>
<dbReference type="GO" id="GO:0007095">
    <property type="term" value="P:mitotic G2 DNA damage checkpoint signaling"/>
    <property type="evidence" value="ECO:0007669"/>
    <property type="project" value="TreeGrafter"/>
</dbReference>
<dbReference type="eggNOG" id="KOG2310">
    <property type="taxonomic scope" value="Eukaryota"/>
</dbReference>
<dbReference type="Gene3D" id="3.30.110.110">
    <property type="entry name" value="Mre11, capping domain"/>
    <property type="match status" value="1"/>
</dbReference>
<dbReference type="GO" id="GO:0097552">
    <property type="term" value="P:mitochondrial double-strand break repair via homologous recombination"/>
    <property type="evidence" value="ECO:0007669"/>
    <property type="project" value="TreeGrafter"/>
</dbReference>
<dbReference type="GO" id="GO:0042138">
    <property type="term" value="P:meiotic DNA double-strand break formation"/>
    <property type="evidence" value="ECO:0007669"/>
    <property type="project" value="TreeGrafter"/>
</dbReference>
<dbReference type="InterPro" id="IPR007281">
    <property type="entry name" value="Mre11_DNA-bd"/>
</dbReference>
<dbReference type="GO" id="GO:0000724">
    <property type="term" value="P:double-strand break repair via homologous recombination"/>
    <property type="evidence" value="ECO:0007669"/>
    <property type="project" value="TreeGrafter"/>
</dbReference>
<dbReference type="AlphaFoldDB" id="M7YH70"/>
<organism evidence="2">
    <name type="scientific">Triticum urartu</name>
    <name type="common">Red wild einkorn</name>
    <name type="synonym">Crithodium urartu</name>
    <dbReference type="NCBI Taxonomy" id="4572"/>
    <lineage>
        <taxon>Eukaryota</taxon>
        <taxon>Viridiplantae</taxon>
        <taxon>Streptophyta</taxon>
        <taxon>Embryophyta</taxon>
        <taxon>Tracheophyta</taxon>
        <taxon>Spermatophyta</taxon>
        <taxon>Magnoliopsida</taxon>
        <taxon>Liliopsida</taxon>
        <taxon>Poales</taxon>
        <taxon>Poaceae</taxon>
        <taxon>BOP clade</taxon>
        <taxon>Pooideae</taxon>
        <taxon>Triticodae</taxon>
        <taxon>Triticeae</taxon>
        <taxon>Triticinae</taxon>
        <taxon>Triticum</taxon>
    </lineage>
</organism>
<reference evidence="2" key="1">
    <citation type="journal article" date="2013" name="Nature">
        <title>Draft genome of the wheat A-genome progenitor Triticum urartu.</title>
        <authorList>
            <person name="Ling H.Q."/>
            <person name="Zhao S."/>
            <person name="Liu D."/>
            <person name="Wang J."/>
            <person name="Sun H."/>
            <person name="Zhang C."/>
            <person name="Fan H."/>
            <person name="Li D."/>
            <person name="Dong L."/>
            <person name="Tao Y."/>
            <person name="Gao C."/>
            <person name="Wu H."/>
            <person name="Li Y."/>
            <person name="Cui Y."/>
            <person name="Guo X."/>
            <person name="Zheng S."/>
            <person name="Wang B."/>
            <person name="Yu K."/>
            <person name="Liang Q."/>
            <person name="Yang W."/>
            <person name="Lou X."/>
            <person name="Chen J."/>
            <person name="Feng M."/>
            <person name="Jian J."/>
            <person name="Zhang X."/>
            <person name="Luo G."/>
            <person name="Jiang Y."/>
            <person name="Liu J."/>
            <person name="Wang Z."/>
            <person name="Sha Y."/>
            <person name="Zhang B."/>
            <person name="Wu H."/>
            <person name="Tang D."/>
            <person name="Shen Q."/>
            <person name="Xue P."/>
            <person name="Zou S."/>
            <person name="Wang X."/>
            <person name="Liu X."/>
            <person name="Wang F."/>
            <person name="Yang Y."/>
            <person name="An X."/>
            <person name="Dong Z."/>
            <person name="Zhang K."/>
            <person name="Zhang X."/>
            <person name="Luo M.C."/>
            <person name="Dvorak J."/>
            <person name="Tong Y."/>
            <person name="Wang J."/>
            <person name="Yang H."/>
            <person name="Li Z."/>
            <person name="Wang D."/>
            <person name="Zhang A."/>
            <person name="Wang J."/>
        </authorList>
    </citation>
    <scope>NUCLEOTIDE SEQUENCE</scope>
</reference>
<dbReference type="InterPro" id="IPR038487">
    <property type="entry name" value="Mre11_capping_dom"/>
</dbReference>
<protein>
    <submittedName>
        <fullName evidence="2">Double-strand break repair protein MRE11</fullName>
    </submittedName>
</protein>
<dbReference type="PANTHER" id="PTHR10139:SF8">
    <property type="entry name" value="MRE11 DNA-BINDING DOMAIN-CONTAINING PROTEIN"/>
    <property type="match status" value="1"/>
</dbReference>
<dbReference type="GO" id="GO:0000723">
    <property type="term" value="P:telomere maintenance"/>
    <property type="evidence" value="ECO:0007669"/>
    <property type="project" value="TreeGrafter"/>
</dbReference>
<dbReference type="GO" id="GO:0030145">
    <property type="term" value="F:manganese ion binding"/>
    <property type="evidence" value="ECO:0007669"/>
    <property type="project" value="InterPro"/>
</dbReference>
<proteinExistence type="predicted"/>